<evidence type="ECO:0000259" key="10">
    <source>
        <dbReference type="SMART" id="SM00656"/>
    </source>
</evidence>
<evidence type="ECO:0000256" key="6">
    <source>
        <dbReference type="ARBA" id="ARBA00036818"/>
    </source>
</evidence>
<comment type="subcellular location">
    <subcellularLocation>
        <location evidence="1 8">Secreted</location>
    </subcellularLocation>
</comment>
<keyword evidence="12" id="KW-1185">Reference proteome</keyword>
<dbReference type="OrthoDB" id="1637350at2759"/>
<dbReference type="InterPro" id="IPR011050">
    <property type="entry name" value="Pectin_lyase_fold/virulence"/>
</dbReference>
<dbReference type="Proteomes" id="UP000233524">
    <property type="component" value="Unassembled WGS sequence"/>
</dbReference>
<reference evidence="11 12" key="1">
    <citation type="journal article" date="2017" name="G3 (Bethesda)">
        <title>First Draft Genome Sequence of the Pathogenic Fungus Lomentospora prolificans (Formerly Scedosporium prolificans).</title>
        <authorList>
            <person name="Luo R."/>
            <person name="Zimin A."/>
            <person name="Workman R."/>
            <person name="Fan Y."/>
            <person name="Pertea G."/>
            <person name="Grossman N."/>
            <person name="Wear M.P."/>
            <person name="Jia B."/>
            <person name="Miller H."/>
            <person name="Casadevall A."/>
            <person name="Timp W."/>
            <person name="Zhang S.X."/>
            <person name="Salzberg S.L."/>
        </authorList>
    </citation>
    <scope>NUCLEOTIDE SEQUENCE [LARGE SCALE GENOMIC DNA]</scope>
    <source>
        <strain evidence="11 12">JHH-5317</strain>
    </source>
</reference>
<dbReference type="VEuPathDB" id="FungiDB:jhhlp_006012"/>
<dbReference type="InParanoid" id="A0A2N3N4Q2"/>
<gene>
    <name evidence="11" type="ORF">jhhlp_006012</name>
</gene>
<dbReference type="FunFam" id="2.160.20.10:FF:000003">
    <property type="entry name" value="Pectin lyase F"/>
    <property type="match status" value="1"/>
</dbReference>
<evidence type="ECO:0000256" key="1">
    <source>
        <dbReference type="ARBA" id="ARBA00004613"/>
    </source>
</evidence>
<feature type="chain" id="PRO_5014839890" description="pectin lyase" evidence="9">
    <location>
        <begin position="21"/>
        <end position="377"/>
    </location>
</feature>
<dbReference type="Gene3D" id="2.160.20.10">
    <property type="entry name" value="Single-stranded right-handed beta-helix, Pectin lyase-like"/>
    <property type="match status" value="1"/>
</dbReference>
<dbReference type="Pfam" id="PF00544">
    <property type="entry name" value="Pectate_lyase_4"/>
    <property type="match status" value="1"/>
</dbReference>
<keyword evidence="4 9" id="KW-0732">Signal</keyword>
<evidence type="ECO:0000313" key="11">
    <source>
        <dbReference type="EMBL" id="PKS07409.1"/>
    </source>
</evidence>
<evidence type="ECO:0000313" key="12">
    <source>
        <dbReference type="Proteomes" id="UP000233524"/>
    </source>
</evidence>
<dbReference type="AlphaFoldDB" id="A0A2N3N4Q2"/>
<keyword evidence="8" id="KW-0119">Carbohydrate metabolism</keyword>
<comment type="similarity">
    <text evidence="2 8">Belongs to the polysaccharide lyase 1 family.</text>
</comment>
<dbReference type="STRING" id="41688.A0A2N3N4Q2"/>
<dbReference type="GO" id="GO:0000272">
    <property type="term" value="P:polysaccharide catabolic process"/>
    <property type="evidence" value="ECO:0007669"/>
    <property type="project" value="UniProtKB-KW"/>
</dbReference>
<dbReference type="InterPro" id="IPR002022">
    <property type="entry name" value="Pec_lyase"/>
</dbReference>
<dbReference type="SUPFAM" id="SSF51126">
    <property type="entry name" value="Pectin lyase-like"/>
    <property type="match status" value="1"/>
</dbReference>
<dbReference type="PANTHER" id="PTHR31683">
    <property type="entry name" value="PECTATE LYASE 18-RELATED"/>
    <property type="match status" value="1"/>
</dbReference>
<dbReference type="EC" id="4.2.2.10" evidence="7"/>
<evidence type="ECO:0000256" key="4">
    <source>
        <dbReference type="ARBA" id="ARBA00022729"/>
    </source>
</evidence>
<keyword evidence="5 8" id="KW-0456">Lyase</keyword>
<evidence type="ECO:0000256" key="5">
    <source>
        <dbReference type="ARBA" id="ARBA00023239"/>
    </source>
</evidence>
<evidence type="ECO:0000256" key="3">
    <source>
        <dbReference type="ARBA" id="ARBA00022525"/>
    </source>
</evidence>
<feature type="signal peptide" evidence="9">
    <location>
        <begin position="1"/>
        <end position="20"/>
    </location>
</feature>
<evidence type="ECO:0000256" key="2">
    <source>
        <dbReference type="ARBA" id="ARBA00010980"/>
    </source>
</evidence>
<evidence type="ECO:0000256" key="8">
    <source>
        <dbReference type="RuleBase" id="RU361173"/>
    </source>
</evidence>
<dbReference type="EMBL" id="NLAX01000701">
    <property type="protein sequence ID" value="PKS07409.1"/>
    <property type="molecule type" value="Genomic_DNA"/>
</dbReference>
<dbReference type="SMART" id="SM00656">
    <property type="entry name" value="Amb_all"/>
    <property type="match status" value="1"/>
</dbReference>
<evidence type="ECO:0000256" key="7">
    <source>
        <dbReference type="ARBA" id="ARBA00039082"/>
    </source>
</evidence>
<comment type="caution">
    <text evidence="11">The sequence shown here is derived from an EMBL/GenBank/DDBJ whole genome shotgun (WGS) entry which is preliminary data.</text>
</comment>
<dbReference type="PANTHER" id="PTHR31683:SF16">
    <property type="entry name" value="PECTIN LYASE A-RELATED"/>
    <property type="match status" value="1"/>
</dbReference>
<evidence type="ECO:0000256" key="9">
    <source>
        <dbReference type="SAM" id="SignalP"/>
    </source>
</evidence>
<organism evidence="11 12">
    <name type="scientific">Lomentospora prolificans</name>
    <dbReference type="NCBI Taxonomy" id="41688"/>
    <lineage>
        <taxon>Eukaryota</taxon>
        <taxon>Fungi</taxon>
        <taxon>Dikarya</taxon>
        <taxon>Ascomycota</taxon>
        <taxon>Pezizomycotina</taxon>
        <taxon>Sordariomycetes</taxon>
        <taxon>Hypocreomycetidae</taxon>
        <taxon>Microascales</taxon>
        <taxon>Microascaceae</taxon>
        <taxon>Lomentospora</taxon>
    </lineage>
</organism>
<feature type="domain" description="Pectate lyase" evidence="10">
    <location>
        <begin position="93"/>
        <end position="300"/>
    </location>
</feature>
<keyword evidence="3 8" id="KW-0964">Secreted</keyword>
<dbReference type="InterPro" id="IPR012334">
    <property type="entry name" value="Pectin_lyas_fold"/>
</dbReference>
<proteinExistence type="inferred from homology"/>
<keyword evidence="8" id="KW-0624">Polysaccharide degradation</keyword>
<protein>
    <recommendedName>
        <fullName evidence="7">pectin lyase</fullName>
        <ecNumber evidence="7">4.2.2.10</ecNumber>
    </recommendedName>
</protein>
<dbReference type="InterPro" id="IPR045032">
    <property type="entry name" value="PEL"/>
</dbReference>
<dbReference type="GO" id="GO:0047490">
    <property type="term" value="F:pectin lyase activity"/>
    <property type="evidence" value="ECO:0007669"/>
    <property type="project" value="UniProtKB-EC"/>
</dbReference>
<dbReference type="GO" id="GO:0005576">
    <property type="term" value="C:extracellular region"/>
    <property type="evidence" value="ECO:0007669"/>
    <property type="project" value="UniProtKB-SubCell"/>
</dbReference>
<dbReference type="GO" id="GO:0030570">
    <property type="term" value="F:pectate lyase activity"/>
    <property type="evidence" value="ECO:0007669"/>
    <property type="project" value="InterPro"/>
</dbReference>
<name>A0A2N3N4Q2_9PEZI</name>
<comment type="catalytic activity">
    <reaction evidence="6">
        <text>Eliminative cleavage of (1-&gt;4)-alpha-D-galacturonan methyl ester to give oligosaccharides with 4-deoxy-6-O-methyl-alpha-D-galact-4-enuronosyl groups at their non-reducing ends.</text>
        <dbReference type="EC" id="4.2.2.10"/>
    </reaction>
</comment>
<sequence length="377" mass="39578">MKTSVLLTGALAALAQTVAAVTGAAEGFAKGVTGGGSATPVYPKTTAELVSYLGDSQARVIMLDRTFDFTGSEGTATETGCAPWGTASGCQTSINKNSWCDNYQPNAPKVSVTYDKAGILGITVKSNKSLIGVGSKGVIKGKGLRMVSGVSNIIIQNVHITNLNPQYVWGGDAITLDNTDLIWIDHVTTSLIGRQHVVLGNNASGRVTISNSKFDGKTSWSATCDGYHYWGLYFTGSNDMITFKNNYIYHMSGRSPKVAGNTLLHAVNNYWYDSTGHSFELDSGAKVLAEGNVFQNINTPLEAGGSGKLFSSPNANANAACSTYLGHVCQVNGFGSSGSFSGSDTSFFSYFSGKNIASATDYNTAKNVINTAGFGTI</sequence>
<accession>A0A2N3N4Q2</accession>